<proteinExistence type="predicted"/>
<dbReference type="RefSeq" id="WP_138655741.1">
    <property type="nucleotide sequence ID" value="NZ_CP040639.1"/>
</dbReference>
<name>A0A4V1IFK2_9EURY</name>
<dbReference type="GeneID" id="96158181"/>
<keyword evidence="1" id="KW-0614">Plasmid</keyword>
<organism evidence="1 2">
    <name type="scientific">Natrinema pallidum</name>
    <dbReference type="NCBI Taxonomy" id="69527"/>
    <lineage>
        <taxon>Archaea</taxon>
        <taxon>Methanobacteriati</taxon>
        <taxon>Methanobacteriota</taxon>
        <taxon>Stenosarchaea group</taxon>
        <taxon>Halobacteria</taxon>
        <taxon>Halobacteriales</taxon>
        <taxon>Natrialbaceae</taxon>
        <taxon>Natrinema</taxon>
    </lineage>
</organism>
<dbReference type="Proteomes" id="UP000307562">
    <property type="component" value="Plasmid pNPA70"/>
</dbReference>
<evidence type="ECO:0000313" key="1">
    <source>
        <dbReference type="EMBL" id="QCW05284.1"/>
    </source>
</evidence>
<accession>A0A4V1IFK2</accession>
<dbReference type="AlphaFoldDB" id="A0A4V1IFK2"/>
<geneLocation type="plasmid" evidence="2">
    <name>pnpa70</name>
</geneLocation>
<protein>
    <submittedName>
        <fullName evidence="1">Uncharacterized protein</fullName>
    </submittedName>
</protein>
<gene>
    <name evidence="1" type="ORF">FGF80_18755</name>
</gene>
<sequence>MSSDHPTLQDIADSILWAPDRPAVDRLWEYADPEADDPDMEAYDWVQALKHTSEFGVALHLGREKYMRCSRRSVYRLEGQPYPNPLEVRRQAAIDIVNDHIRTVEPVPIEVTPFAHG</sequence>
<dbReference type="EMBL" id="CP040639">
    <property type="protein sequence ID" value="QCW05284.1"/>
    <property type="molecule type" value="Genomic_DNA"/>
</dbReference>
<evidence type="ECO:0000313" key="2">
    <source>
        <dbReference type="Proteomes" id="UP000307562"/>
    </source>
</evidence>
<keyword evidence="2" id="KW-1185">Reference proteome</keyword>
<dbReference type="KEGG" id="npl:FGF80_18755"/>
<reference evidence="2" key="1">
    <citation type="submission" date="2019-05" db="EMBL/GenBank/DDBJ databases">
        <title>Complete Genome Sequence and Methylation Pattern of the Halophilic Archaeon Natrinema pallidum BOL6-1.</title>
        <authorList>
            <person name="DasSarma P."/>
            <person name="DasSarma B.P."/>
            <person name="DasSarma S.L."/>
            <person name="Martinez F.L."/>
            <person name="Guzman D."/>
            <person name="Roberts R.J."/>
            <person name="DasSarma S."/>
        </authorList>
    </citation>
    <scope>NUCLEOTIDE SEQUENCE [LARGE SCALE GENOMIC DNA]</scope>
    <source>
        <strain evidence="2">BOL6-1</strain>
        <plasmid evidence="2">pnpa70</plasmid>
    </source>
</reference>